<dbReference type="InterPro" id="IPR030678">
    <property type="entry name" value="Peptide/Ni-bd"/>
</dbReference>
<dbReference type="AlphaFoldDB" id="A0A848GXA6"/>
<comment type="caution">
    <text evidence="5">The sequence shown here is derived from an EMBL/GenBank/DDBJ whole genome shotgun (WGS) entry which is preliminary data.</text>
</comment>
<dbReference type="PROSITE" id="PS51318">
    <property type="entry name" value="TAT"/>
    <property type="match status" value="1"/>
</dbReference>
<reference evidence="5 6" key="1">
    <citation type="submission" date="2020-04" db="EMBL/GenBank/DDBJ databases">
        <title>Ramlibacter sp. G-1-2-2 isolated from soil.</title>
        <authorList>
            <person name="Dahal R.H."/>
        </authorList>
    </citation>
    <scope>NUCLEOTIDE SEQUENCE [LARGE SCALE GENOMIC DNA]</scope>
    <source>
        <strain evidence="5 6">G-1-2-2</strain>
    </source>
</reference>
<protein>
    <recommendedName>
        <fullName evidence="4">Solute-binding protein family 5 domain-containing protein</fullName>
    </recommendedName>
</protein>
<dbReference type="InterPro" id="IPR006311">
    <property type="entry name" value="TAT_signal"/>
</dbReference>
<evidence type="ECO:0000256" key="2">
    <source>
        <dbReference type="ARBA" id="ARBA00022729"/>
    </source>
</evidence>
<evidence type="ECO:0000259" key="4">
    <source>
        <dbReference type="Pfam" id="PF00496"/>
    </source>
</evidence>
<sequence length="534" mass="58675">MPNQVPFPDFQPTINRRRVMGSALALAGGLAAPPLWAAGGKGTAVLAIDADPPTLNLGTTSDFAAGDISAKILEGLVWLDKDYNPKPALATAWTVSPDGKTYRFTLRRGVKWHDGREFTSADVRYSLMEIVGKLHPRAAPVFKNLGVEVDAPDAGTVVVRLQKPYAPFLAQMTVFDAPILPRHIYEGPAVVTNPANQRPVGTGPFKFGEWKRGTSITLVRNEQYWDAGKPYLEAIIFQIIPQAANRVPALQAGEVDELLDFYTPKPEVPRILADKKLYARRGVNIPAVYFMMFNVRSPLFANKDARHALAFAIDRPRLVKQVMNGLARPGYGAFGDGFKWLLNEEASYAKKYPFDPAKAKALLAKAGVKPDTVTLRMPFDAARAQMRGQAQIIQENLRAIGLEVSLQPLERSVYYDRVFAKHDFDVTLGSYFSAGDPAIGYTRLYSTYTGTSPNTNASGYANPKVDELLSQGATLSDRAARAKAYRELQAILNEDLPTLVLFDEETVDTASLKLQNVFPALDARDQWAGVKMVG</sequence>
<dbReference type="Gene3D" id="3.10.105.10">
    <property type="entry name" value="Dipeptide-binding Protein, Domain 3"/>
    <property type="match status" value="1"/>
</dbReference>
<dbReference type="PANTHER" id="PTHR30290:SF38">
    <property type="entry name" value="D,D-DIPEPTIDE-BINDING PERIPLASMIC PROTEIN DDPA-RELATED"/>
    <property type="match status" value="1"/>
</dbReference>
<keyword evidence="6" id="KW-1185">Reference proteome</keyword>
<dbReference type="PROSITE" id="PS01040">
    <property type="entry name" value="SBP_BACTERIAL_5"/>
    <property type="match status" value="1"/>
</dbReference>
<dbReference type="SUPFAM" id="SSF53850">
    <property type="entry name" value="Periplasmic binding protein-like II"/>
    <property type="match status" value="1"/>
</dbReference>
<dbReference type="Gene3D" id="3.40.190.10">
    <property type="entry name" value="Periplasmic binding protein-like II"/>
    <property type="match status" value="1"/>
</dbReference>
<comment type="similarity">
    <text evidence="1">Belongs to the bacterial solute-binding protein 5 family.</text>
</comment>
<dbReference type="GO" id="GO:0015833">
    <property type="term" value="P:peptide transport"/>
    <property type="evidence" value="ECO:0007669"/>
    <property type="project" value="TreeGrafter"/>
</dbReference>
<gene>
    <name evidence="5" type="ORF">HHL11_06005</name>
</gene>
<dbReference type="InterPro" id="IPR023765">
    <property type="entry name" value="SBP_5_CS"/>
</dbReference>
<feature type="chain" id="PRO_5032491647" description="Solute-binding protein family 5 domain-containing protein" evidence="3">
    <location>
        <begin position="38"/>
        <end position="534"/>
    </location>
</feature>
<dbReference type="GO" id="GO:0043190">
    <property type="term" value="C:ATP-binding cassette (ABC) transporter complex"/>
    <property type="evidence" value="ECO:0007669"/>
    <property type="project" value="InterPro"/>
</dbReference>
<proteinExistence type="inferred from homology"/>
<evidence type="ECO:0000256" key="3">
    <source>
        <dbReference type="SAM" id="SignalP"/>
    </source>
</evidence>
<evidence type="ECO:0000313" key="6">
    <source>
        <dbReference type="Proteomes" id="UP000541185"/>
    </source>
</evidence>
<feature type="signal peptide" evidence="3">
    <location>
        <begin position="1"/>
        <end position="37"/>
    </location>
</feature>
<accession>A0A848GXA6</accession>
<feature type="domain" description="Solute-binding protein family 5" evidence="4">
    <location>
        <begin position="85"/>
        <end position="449"/>
    </location>
</feature>
<dbReference type="InterPro" id="IPR039424">
    <property type="entry name" value="SBP_5"/>
</dbReference>
<name>A0A848GXA6_9BURK</name>
<organism evidence="5 6">
    <name type="scientific">Ramlibacter agri</name>
    <dbReference type="NCBI Taxonomy" id="2728837"/>
    <lineage>
        <taxon>Bacteria</taxon>
        <taxon>Pseudomonadati</taxon>
        <taxon>Pseudomonadota</taxon>
        <taxon>Betaproteobacteria</taxon>
        <taxon>Burkholderiales</taxon>
        <taxon>Comamonadaceae</taxon>
        <taxon>Ramlibacter</taxon>
    </lineage>
</organism>
<dbReference type="Pfam" id="PF00496">
    <property type="entry name" value="SBP_bac_5"/>
    <property type="match status" value="1"/>
</dbReference>
<evidence type="ECO:0000313" key="5">
    <source>
        <dbReference type="EMBL" id="NML43296.1"/>
    </source>
</evidence>
<evidence type="ECO:0000256" key="1">
    <source>
        <dbReference type="ARBA" id="ARBA00005695"/>
    </source>
</evidence>
<dbReference type="GO" id="GO:0030288">
    <property type="term" value="C:outer membrane-bounded periplasmic space"/>
    <property type="evidence" value="ECO:0007669"/>
    <property type="project" value="UniProtKB-ARBA"/>
</dbReference>
<dbReference type="RefSeq" id="WP_169417515.1">
    <property type="nucleotide sequence ID" value="NZ_JABBFX010000001.1"/>
</dbReference>
<dbReference type="Proteomes" id="UP000541185">
    <property type="component" value="Unassembled WGS sequence"/>
</dbReference>
<dbReference type="PIRSF" id="PIRSF002741">
    <property type="entry name" value="MppA"/>
    <property type="match status" value="1"/>
</dbReference>
<dbReference type="EMBL" id="JABBFX010000001">
    <property type="protein sequence ID" value="NML43296.1"/>
    <property type="molecule type" value="Genomic_DNA"/>
</dbReference>
<dbReference type="PANTHER" id="PTHR30290">
    <property type="entry name" value="PERIPLASMIC BINDING COMPONENT OF ABC TRANSPORTER"/>
    <property type="match status" value="1"/>
</dbReference>
<keyword evidence="2 3" id="KW-0732">Signal</keyword>
<dbReference type="GO" id="GO:1904680">
    <property type="term" value="F:peptide transmembrane transporter activity"/>
    <property type="evidence" value="ECO:0007669"/>
    <property type="project" value="TreeGrafter"/>
</dbReference>
<dbReference type="InterPro" id="IPR000914">
    <property type="entry name" value="SBP_5_dom"/>
</dbReference>